<organism evidence="1 2">
    <name type="scientific">Portunus trituberculatus</name>
    <name type="common">Swimming crab</name>
    <name type="synonym">Neptunus trituberculatus</name>
    <dbReference type="NCBI Taxonomy" id="210409"/>
    <lineage>
        <taxon>Eukaryota</taxon>
        <taxon>Metazoa</taxon>
        <taxon>Ecdysozoa</taxon>
        <taxon>Arthropoda</taxon>
        <taxon>Crustacea</taxon>
        <taxon>Multicrustacea</taxon>
        <taxon>Malacostraca</taxon>
        <taxon>Eumalacostraca</taxon>
        <taxon>Eucarida</taxon>
        <taxon>Decapoda</taxon>
        <taxon>Pleocyemata</taxon>
        <taxon>Brachyura</taxon>
        <taxon>Eubrachyura</taxon>
        <taxon>Portunoidea</taxon>
        <taxon>Portunidae</taxon>
        <taxon>Portuninae</taxon>
        <taxon>Portunus</taxon>
    </lineage>
</organism>
<protein>
    <submittedName>
        <fullName evidence="1">Uncharacterized protein</fullName>
    </submittedName>
</protein>
<dbReference type="EMBL" id="VSRR010032779">
    <property type="protein sequence ID" value="MPC71380.1"/>
    <property type="molecule type" value="Genomic_DNA"/>
</dbReference>
<proteinExistence type="predicted"/>
<accession>A0A5B7HG59</accession>
<reference evidence="1 2" key="1">
    <citation type="submission" date="2019-05" db="EMBL/GenBank/DDBJ databases">
        <title>Another draft genome of Portunus trituberculatus and its Hox gene families provides insights of decapod evolution.</title>
        <authorList>
            <person name="Jeong J.-H."/>
            <person name="Song I."/>
            <person name="Kim S."/>
            <person name="Choi T."/>
            <person name="Kim D."/>
            <person name="Ryu S."/>
            <person name="Kim W."/>
        </authorList>
    </citation>
    <scope>NUCLEOTIDE SEQUENCE [LARGE SCALE GENOMIC DNA]</scope>
    <source>
        <tissue evidence="1">Muscle</tissue>
    </source>
</reference>
<comment type="caution">
    <text evidence="1">The sequence shown here is derived from an EMBL/GenBank/DDBJ whole genome shotgun (WGS) entry which is preliminary data.</text>
</comment>
<name>A0A5B7HG59_PORTR</name>
<dbReference type="Proteomes" id="UP000324222">
    <property type="component" value="Unassembled WGS sequence"/>
</dbReference>
<evidence type="ECO:0000313" key="2">
    <source>
        <dbReference type="Proteomes" id="UP000324222"/>
    </source>
</evidence>
<dbReference type="AlphaFoldDB" id="A0A5B7HG59"/>
<keyword evidence="2" id="KW-1185">Reference proteome</keyword>
<gene>
    <name evidence="1" type="ORF">E2C01_065657</name>
</gene>
<sequence>MPTGYLFLQRCRKLNPYLEQVWSSFLDSPCEVTVSAGVGR</sequence>
<evidence type="ECO:0000313" key="1">
    <source>
        <dbReference type="EMBL" id="MPC71380.1"/>
    </source>
</evidence>